<evidence type="ECO:0000313" key="2">
    <source>
        <dbReference type="Proteomes" id="UP000051449"/>
    </source>
</evidence>
<dbReference type="RefSeq" id="WP_000171118.1">
    <property type="nucleotide sequence ID" value="NZ_CACSGJ010000056.1"/>
</dbReference>
<name>A0AAP1FBE7_ACIBA</name>
<dbReference type="Proteomes" id="UP000051449">
    <property type="component" value="Unassembled WGS sequence"/>
</dbReference>
<accession>A0AAP1FBE7</accession>
<protein>
    <submittedName>
        <fullName evidence="1">Uncharacterized protein</fullName>
    </submittedName>
</protein>
<gene>
    <name evidence="1" type="ORF">APD33_13710</name>
</gene>
<comment type="caution">
    <text evidence="1">The sequence shown here is derived from an EMBL/GenBank/DDBJ whole genome shotgun (WGS) entry which is preliminary data.</text>
</comment>
<proteinExistence type="predicted"/>
<evidence type="ECO:0000313" key="1">
    <source>
        <dbReference type="EMBL" id="KQE03665.1"/>
    </source>
</evidence>
<organism evidence="1 2">
    <name type="scientific">Acinetobacter baumannii</name>
    <dbReference type="NCBI Taxonomy" id="470"/>
    <lineage>
        <taxon>Bacteria</taxon>
        <taxon>Pseudomonadati</taxon>
        <taxon>Pseudomonadota</taxon>
        <taxon>Gammaproteobacteria</taxon>
        <taxon>Moraxellales</taxon>
        <taxon>Moraxellaceae</taxon>
        <taxon>Acinetobacter</taxon>
        <taxon>Acinetobacter calcoaceticus/baumannii complex</taxon>
    </lineage>
</organism>
<dbReference type="AlphaFoldDB" id="A0AAP1FBE7"/>
<dbReference type="EMBL" id="LLGC01000179">
    <property type="protein sequence ID" value="KQE03665.1"/>
    <property type="molecule type" value="Genomic_DNA"/>
</dbReference>
<sequence>MTLDEHKALIIGYDYEAGADTDTDIDSLLGHDTMLFDGKPIRCDDTGCFEAPRYSEDIEITKLELEKLKIDPLIVPAVPYSAKKTHKPARDIEHKFAALFCFGGEQCVTRPFDSENEALACVLWYALSYFY</sequence>
<reference evidence="1 2" key="1">
    <citation type="submission" date="2015-10" db="EMBL/GenBank/DDBJ databases">
        <title>The utility of whole genome sequencing in characterizing Acinetobacter epidemiology and analyzing hospital outbreaks.</title>
        <authorList>
            <person name="Ozer E.A."/>
            <person name="Fitzpatrick M.A."/>
            <person name="Hauser A.R."/>
        </authorList>
    </citation>
    <scope>NUCLEOTIDE SEQUENCE [LARGE SCALE GENOMIC DNA]</scope>
    <source>
        <strain evidence="1 2">ABBL072</strain>
    </source>
</reference>